<reference evidence="2 3" key="1">
    <citation type="submission" date="2014-04" db="EMBL/GenBank/DDBJ databases">
        <authorList>
            <consortium name="DOE Joint Genome Institute"/>
            <person name="Kuo A."/>
            <person name="Kohler A."/>
            <person name="Costa M.D."/>
            <person name="Nagy L.G."/>
            <person name="Floudas D."/>
            <person name="Copeland A."/>
            <person name="Barry K.W."/>
            <person name="Cichocki N."/>
            <person name="Veneault-Fourrey C."/>
            <person name="LaButti K."/>
            <person name="Lindquist E.A."/>
            <person name="Lipzen A."/>
            <person name="Lundell T."/>
            <person name="Morin E."/>
            <person name="Murat C."/>
            <person name="Sun H."/>
            <person name="Tunlid A."/>
            <person name="Henrissat B."/>
            <person name="Grigoriev I.V."/>
            <person name="Hibbett D.S."/>
            <person name="Martin F."/>
            <person name="Nordberg H.P."/>
            <person name="Cantor M.N."/>
            <person name="Hua S.X."/>
        </authorList>
    </citation>
    <scope>NUCLEOTIDE SEQUENCE [LARGE SCALE GENOMIC DNA]</scope>
    <source>
        <strain evidence="2 3">Marx 270</strain>
    </source>
</reference>
<dbReference type="Proteomes" id="UP000054217">
    <property type="component" value="Unassembled WGS sequence"/>
</dbReference>
<feature type="compositionally biased region" description="Low complexity" evidence="1">
    <location>
        <begin position="57"/>
        <end position="67"/>
    </location>
</feature>
<dbReference type="HOGENOM" id="CLU_1455000_0_0_1"/>
<protein>
    <submittedName>
        <fullName evidence="2">Uncharacterized protein</fullName>
    </submittedName>
</protein>
<keyword evidence="3" id="KW-1185">Reference proteome</keyword>
<reference evidence="3" key="2">
    <citation type="submission" date="2015-01" db="EMBL/GenBank/DDBJ databases">
        <title>Evolutionary Origins and Diversification of the Mycorrhizal Mutualists.</title>
        <authorList>
            <consortium name="DOE Joint Genome Institute"/>
            <consortium name="Mycorrhizal Genomics Consortium"/>
            <person name="Kohler A."/>
            <person name="Kuo A."/>
            <person name="Nagy L.G."/>
            <person name="Floudas D."/>
            <person name="Copeland A."/>
            <person name="Barry K.W."/>
            <person name="Cichocki N."/>
            <person name="Veneault-Fourrey C."/>
            <person name="LaButti K."/>
            <person name="Lindquist E.A."/>
            <person name="Lipzen A."/>
            <person name="Lundell T."/>
            <person name="Morin E."/>
            <person name="Murat C."/>
            <person name="Riley R."/>
            <person name="Ohm R."/>
            <person name="Sun H."/>
            <person name="Tunlid A."/>
            <person name="Henrissat B."/>
            <person name="Grigoriev I.V."/>
            <person name="Hibbett D.S."/>
            <person name="Martin F."/>
        </authorList>
    </citation>
    <scope>NUCLEOTIDE SEQUENCE [LARGE SCALE GENOMIC DNA]</scope>
    <source>
        <strain evidence="3">Marx 270</strain>
    </source>
</reference>
<evidence type="ECO:0000256" key="1">
    <source>
        <dbReference type="SAM" id="MobiDB-lite"/>
    </source>
</evidence>
<dbReference type="OrthoDB" id="10534093at2759"/>
<organism evidence="2 3">
    <name type="scientific">Pisolithus tinctorius Marx 270</name>
    <dbReference type="NCBI Taxonomy" id="870435"/>
    <lineage>
        <taxon>Eukaryota</taxon>
        <taxon>Fungi</taxon>
        <taxon>Dikarya</taxon>
        <taxon>Basidiomycota</taxon>
        <taxon>Agaricomycotina</taxon>
        <taxon>Agaricomycetes</taxon>
        <taxon>Agaricomycetidae</taxon>
        <taxon>Boletales</taxon>
        <taxon>Sclerodermatineae</taxon>
        <taxon>Pisolithaceae</taxon>
        <taxon>Pisolithus</taxon>
    </lineage>
</organism>
<dbReference type="STRING" id="870435.A0A0C3P9L9"/>
<evidence type="ECO:0000313" key="3">
    <source>
        <dbReference type="Proteomes" id="UP000054217"/>
    </source>
</evidence>
<dbReference type="InParanoid" id="A0A0C3P9L9"/>
<sequence length="202" mass="22752">MSEDFEHPRYWATGTGQHQYKWTCVACKDNKWRDARAARRHEKTAPHQENVEHLLSPRRPSSSPLRPDVRSPLLELLTDLSDSPSPAFKPTEGANTQCTEVTQEDYDGFQLDWDAIDHDQLYSASAYDRSLTTLASSLATWLAHGDDLQSSDEDGSDTPPAINDDLYEEGESDVVLHGLCYLALMNNDRTSPAWRIASNATW</sequence>
<name>A0A0C3P9L9_PISTI</name>
<evidence type="ECO:0000313" key="2">
    <source>
        <dbReference type="EMBL" id="KIO04541.1"/>
    </source>
</evidence>
<gene>
    <name evidence="2" type="ORF">M404DRAFT_26371</name>
</gene>
<accession>A0A0C3P9L9</accession>
<dbReference type="AlphaFoldDB" id="A0A0C3P9L9"/>
<dbReference type="EMBL" id="KN831971">
    <property type="protein sequence ID" value="KIO04541.1"/>
    <property type="molecule type" value="Genomic_DNA"/>
</dbReference>
<proteinExistence type="predicted"/>
<feature type="compositionally biased region" description="Basic and acidic residues" evidence="1">
    <location>
        <begin position="37"/>
        <end position="52"/>
    </location>
</feature>
<feature type="region of interest" description="Disordered" evidence="1">
    <location>
        <begin position="37"/>
        <end position="67"/>
    </location>
</feature>